<reference evidence="2" key="1">
    <citation type="submission" date="2023-11" db="EMBL/GenBank/DDBJ databases">
        <title>Genome Sequence of Bacillus pseudomycoides stain BUPM19.</title>
        <authorList>
            <person name="Farhat A."/>
        </authorList>
    </citation>
    <scope>NUCLEOTIDE SEQUENCE [LARGE SCALE GENOMIC DNA]</scope>
    <source>
        <strain evidence="2">BUPM19</strain>
    </source>
</reference>
<protein>
    <submittedName>
        <fullName evidence="1">Uncharacterized protein</fullName>
    </submittedName>
</protein>
<dbReference type="RefSeq" id="WP_017152356.1">
    <property type="nucleotide sequence ID" value="NZ_JAIKLI010000095.1"/>
</dbReference>
<dbReference type="Proteomes" id="UP001291930">
    <property type="component" value="Unassembled WGS sequence"/>
</dbReference>
<sequence>MNPLELAINTVLGQVVRVLDWNIDKYSHGKIYMDLGKYDMRDLSIVLQEGHYDTENGKLQVENETRVFSFCVECDKREDGALILSYLNKDNVVTGKYIEAKTINSLYRKIMKINGRKGYLISTNHKDYFLIKE</sequence>
<organism evidence="1 2">
    <name type="scientific">Bacillus bingmayongensis</name>
    <dbReference type="NCBI Taxonomy" id="1150157"/>
    <lineage>
        <taxon>Bacteria</taxon>
        <taxon>Bacillati</taxon>
        <taxon>Bacillota</taxon>
        <taxon>Bacilli</taxon>
        <taxon>Bacillales</taxon>
        <taxon>Bacillaceae</taxon>
        <taxon>Bacillus</taxon>
    </lineage>
</organism>
<keyword evidence="2" id="KW-1185">Reference proteome</keyword>
<name>A0ABU5K1G5_9BACI</name>
<evidence type="ECO:0000313" key="2">
    <source>
        <dbReference type="Proteomes" id="UP001291930"/>
    </source>
</evidence>
<comment type="caution">
    <text evidence="1">The sequence shown here is derived from an EMBL/GenBank/DDBJ whole genome shotgun (WGS) entry which is preliminary data.</text>
</comment>
<dbReference type="EMBL" id="JAXOVW010000068">
    <property type="protein sequence ID" value="MDZ5609529.1"/>
    <property type="molecule type" value="Genomic_DNA"/>
</dbReference>
<evidence type="ECO:0000313" key="1">
    <source>
        <dbReference type="EMBL" id="MDZ5609529.1"/>
    </source>
</evidence>
<accession>A0ABU5K1G5</accession>
<proteinExistence type="predicted"/>
<gene>
    <name evidence="1" type="ORF">U2I54_21295</name>
</gene>